<gene>
    <name evidence="3" type="ORF">GCM10010104_44980</name>
</gene>
<feature type="compositionally biased region" description="Basic and acidic residues" evidence="1">
    <location>
        <begin position="505"/>
        <end position="536"/>
    </location>
</feature>
<evidence type="ECO:0000313" key="4">
    <source>
        <dbReference type="Proteomes" id="UP001501474"/>
    </source>
</evidence>
<feature type="transmembrane region" description="Helical" evidence="2">
    <location>
        <begin position="170"/>
        <end position="192"/>
    </location>
</feature>
<keyword evidence="2" id="KW-0472">Membrane</keyword>
<proteinExistence type="predicted"/>
<organism evidence="3 4">
    <name type="scientific">Streptomyces indiaensis</name>
    <dbReference type="NCBI Taxonomy" id="284033"/>
    <lineage>
        <taxon>Bacteria</taxon>
        <taxon>Bacillati</taxon>
        <taxon>Actinomycetota</taxon>
        <taxon>Actinomycetes</taxon>
        <taxon>Kitasatosporales</taxon>
        <taxon>Streptomycetaceae</taxon>
        <taxon>Streptomyces</taxon>
    </lineage>
</organism>
<accession>A0ABN3DYE0</accession>
<feature type="region of interest" description="Disordered" evidence="1">
    <location>
        <begin position="216"/>
        <end position="321"/>
    </location>
</feature>
<keyword evidence="4" id="KW-1185">Reference proteome</keyword>
<evidence type="ECO:0000313" key="3">
    <source>
        <dbReference type="EMBL" id="GAA2243821.1"/>
    </source>
</evidence>
<reference evidence="3 4" key="1">
    <citation type="journal article" date="2019" name="Int. J. Syst. Evol. Microbiol.">
        <title>The Global Catalogue of Microorganisms (GCM) 10K type strain sequencing project: providing services to taxonomists for standard genome sequencing and annotation.</title>
        <authorList>
            <consortium name="The Broad Institute Genomics Platform"/>
            <consortium name="The Broad Institute Genome Sequencing Center for Infectious Disease"/>
            <person name="Wu L."/>
            <person name="Ma J."/>
        </authorList>
    </citation>
    <scope>NUCLEOTIDE SEQUENCE [LARGE SCALE GENOMIC DNA]</scope>
    <source>
        <strain evidence="3 4">JCM 3053</strain>
    </source>
</reference>
<feature type="region of interest" description="Disordered" evidence="1">
    <location>
        <begin position="593"/>
        <end position="661"/>
    </location>
</feature>
<sequence length="891" mass="93623">MSGAGNSIPPSGTWGAQNIPSWGRRSPLPKELGWAQVLLWVQFALTAVYVVTVLSVVTYYSGEIFGILVYDSLPSVAGVYLARRLWRGGVWTSRALIAVQAWIVWLSIGTLLHGDLRGFTQAALPVAVIVLLRRARSREWFASAPEDREERRPFSLERMIRWRRDEGQTAVEYAGLIAVVAAIIVALSVGGLGGRIADGIQSAICSVTGTACPAPQGDGTETGAAGDNDAAHQGDADAGADGGNGADPEGGAHADGGAGADGGTGTNGDAGTQGDSETEGDAGGQEGTEADGGTEASGGTESGGTNAATGVGDTGSGDIPASAQIITYDGAGPNDTIPLAPGPFEDKSLWADVHDQERHDRTFMDHVRGFFVAPTKSFLADTMDVVSDPVGSVKDTWNGLKGYTTDWWGDKSDELGEKWDKGEYVSSVWGWVNSPEDFVSDLAVDTLVDKENWEKGNYGASIGNTVVNVVGIFSPKTITKFTKFKKLAEVGESLDKATDAADKARKAAEAGDAEGARKAAKDADEAADAAEKEARESGCTIAAPTRRIPYGGNPPGTTTDLLTGSSGTGTTVLAAGPSDSPYVILAQGGCDEEAKEGAQDAREKADEADRVADGAELADRQEAARKALEDEGVPHAPRKIDEFVQRAKDDPDPDKKEIGKEDAARALDEISKLAGTKSISKEARSSLTSKVTNAKNTDELSQARAELNAVQRAADNEAAPGTTVHTAVGKDFGKENVDLGNGESVNISEINDADVLYRGKDGKVHAVEVKNTGNATIKADFERQVEDLAAWAGKGGPGRATRVEIETTDKWTNIFSGYKSGKRDGVKYKPEGTPAGTMAKNGVPVRIAGTDISPSQLKRMEAEIQARKQTGTMDWSRMKDPKEAMDYLGVS</sequence>
<dbReference type="EMBL" id="BAAART010000094">
    <property type="protein sequence ID" value="GAA2243821.1"/>
    <property type="molecule type" value="Genomic_DNA"/>
</dbReference>
<keyword evidence="2" id="KW-0812">Transmembrane</keyword>
<feature type="transmembrane region" description="Helical" evidence="2">
    <location>
        <begin position="34"/>
        <end position="58"/>
    </location>
</feature>
<name>A0ABN3DYE0_9ACTN</name>
<keyword evidence="2" id="KW-1133">Transmembrane helix</keyword>
<protein>
    <submittedName>
        <fullName evidence="3">Uncharacterized protein</fullName>
    </submittedName>
</protein>
<comment type="caution">
    <text evidence="3">The sequence shown here is derived from an EMBL/GenBank/DDBJ whole genome shotgun (WGS) entry which is preliminary data.</text>
</comment>
<feature type="region of interest" description="Disordered" evidence="1">
    <location>
        <begin position="505"/>
        <end position="578"/>
    </location>
</feature>
<dbReference type="Proteomes" id="UP001501474">
    <property type="component" value="Unassembled WGS sequence"/>
</dbReference>
<feature type="compositionally biased region" description="Basic and acidic residues" evidence="1">
    <location>
        <begin position="595"/>
        <end position="661"/>
    </location>
</feature>
<feature type="compositionally biased region" description="Low complexity" evidence="1">
    <location>
        <begin position="291"/>
        <end position="310"/>
    </location>
</feature>
<feature type="transmembrane region" description="Helical" evidence="2">
    <location>
        <begin position="64"/>
        <end position="82"/>
    </location>
</feature>
<evidence type="ECO:0000256" key="2">
    <source>
        <dbReference type="SAM" id="Phobius"/>
    </source>
</evidence>
<feature type="compositionally biased region" description="Gly residues" evidence="1">
    <location>
        <begin position="253"/>
        <end position="268"/>
    </location>
</feature>
<evidence type="ECO:0000256" key="1">
    <source>
        <dbReference type="SAM" id="MobiDB-lite"/>
    </source>
</evidence>
<dbReference type="RefSeq" id="WP_234846690.1">
    <property type="nucleotide sequence ID" value="NZ_BAAART010000094.1"/>
</dbReference>
<feature type="transmembrane region" description="Helical" evidence="2">
    <location>
        <begin position="94"/>
        <end position="112"/>
    </location>
</feature>
<feature type="compositionally biased region" description="Low complexity" evidence="1">
    <location>
        <begin position="555"/>
        <end position="571"/>
    </location>
</feature>